<gene>
    <name evidence="2" type="ORF">N4264_18345</name>
</gene>
<feature type="domain" description="Cell wall hydrolase SleB" evidence="1">
    <location>
        <begin position="33"/>
        <end position="142"/>
    </location>
</feature>
<keyword evidence="2" id="KW-0378">Hydrolase</keyword>
<evidence type="ECO:0000313" key="2">
    <source>
        <dbReference type="EMBL" id="UXI66697.1"/>
    </source>
</evidence>
<accession>A0ABY6BAY7</accession>
<keyword evidence="3" id="KW-1185">Reference proteome</keyword>
<proteinExistence type="predicted"/>
<organism evidence="2 3">
    <name type="scientific">Tahibacter amnicola</name>
    <dbReference type="NCBI Taxonomy" id="2976241"/>
    <lineage>
        <taxon>Bacteria</taxon>
        <taxon>Pseudomonadati</taxon>
        <taxon>Pseudomonadota</taxon>
        <taxon>Gammaproteobacteria</taxon>
        <taxon>Lysobacterales</taxon>
        <taxon>Rhodanobacteraceae</taxon>
        <taxon>Tahibacter</taxon>
    </lineage>
</organism>
<evidence type="ECO:0000259" key="1">
    <source>
        <dbReference type="Pfam" id="PF07486"/>
    </source>
</evidence>
<dbReference type="InterPro" id="IPR042047">
    <property type="entry name" value="SleB_dom1"/>
</dbReference>
<evidence type="ECO:0000313" key="3">
    <source>
        <dbReference type="Proteomes" id="UP001064632"/>
    </source>
</evidence>
<dbReference type="Pfam" id="PF07486">
    <property type="entry name" value="Hydrolase_2"/>
    <property type="match status" value="1"/>
</dbReference>
<dbReference type="Gene3D" id="1.10.10.2520">
    <property type="entry name" value="Cell wall hydrolase SleB, domain 1"/>
    <property type="match status" value="1"/>
</dbReference>
<dbReference type="Proteomes" id="UP001064632">
    <property type="component" value="Chromosome"/>
</dbReference>
<reference evidence="2" key="1">
    <citation type="submission" date="2022-09" db="EMBL/GenBank/DDBJ databases">
        <title>Tahibacter sp. nov., isolated from a fresh water.</title>
        <authorList>
            <person name="Baek J.H."/>
            <person name="Lee J.K."/>
            <person name="Kim J.M."/>
            <person name="Jeon C.O."/>
        </authorList>
    </citation>
    <scope>NUCLEOTIDE SEQUENCE</scope>
    <source>
        <strain evidence="2">W38</strain>
    </source>
</reference>
<dbReference type="EMBL" id="CP104694">
    <property type="protein sequence ID" value="UXI66697.1"/>
    <property type="molecule type" value="Genomic_DNA"/>
</dbReference>
<dbReference type="RefSeq" id="WP_261693677.1">
    <property type="nucleotide sequence ID" value="NZ_CP104694.1"/>
</dbReference>
<dbReference type="InterPro" id="IPR011105">
    <property type="entry name" value="Cell_wall_hydrolase_SleB"/>
</dbReference>
<dbReference type="GO" id="GO:0016787">
    <property type="term" value="F:hydrolase activity"/>
    <property type="evidence" value="ECO:0007669"/>
    <property type="project" value="UniProtKB-KW"/>
</dbReference>
<protein>
    <submittedName>
        <fullName evidence="2">Cell wall hydrolase</fullName>
    </submittedName>
</protein>
<sequence>MKLGLLMWMTTLMPQPLADQTCLAATVYLEARSESMRGQMAVAEVGLRRLEQRRWGDNLCQVLTARGQFALSITSKNYQIDNVDAWNNAWSVASAALNVWALPEDLRMLVVPGANHFLASYANQPSWAAGRPLMVIGEHRFYAVN</sequence>
<name>A0ABY6BAY7_9GAMM</name>